<evidence type="ECO:0000256" key="8">
    <source>
        <dbReference type="PIRSR" id="PIRSR000294-1"/>
    </source>
</evidence>
<keyword evidence="3 9" id="KW-0479">Metal-binding</keyword>
<accession>A0A8H2PKT6</accession>
<protein>
    <submittedName>
        <fullName evidence="12">C-type cytochrome</fullName>
    </submittedName>
</protein>
<dbReference type="GO" id="GO:0020037">
    <property type="term" value="F:heme binding"/>
    <property type="evidence" value="ECO:0007669"/>
    <property type="project" value="InterPro"/>
</dbReference>
<gene>
    <name evidence="12" type="ORF">FCS21_07835</name>
</gene>
<dbReference type="SUPFAM" id="SSF46626">
    <property type="entry name" value="Cytochrome c"/>
    <property type="match status" value="2"/>
</dbReference>
<dbReference type="GO" id="GO:0046872">
    <property type="term" value="F:metal ion binding"/>
    <property type="evidence" value="ECO:0007669"/>
    <property type="project" value="UniProtKB-KW"/>
</dbReference>
<organism evidence="12 13">
    <name type="scientific">Colwellia ponticola</name>
    <dbReference type="NCBI Taxonomy" id="2304625"/>
    <lineage>
        <taxon>Bacteria</taxon>
        <taxon>Pseudomonadati</taxon>
        <taxon>Pseudomonadota</taxon>
        <taxon>Gammaproteobacteria</taxon>
        <taxon>Alteromonadales</taxon>
        <taxon>Colwelliaceae</taxon>
        <taxon>Colwellia</taxon>
    </lineage>
</organism>
<dbReference type="PANTHER" id="PTHR30600:SF7">
    <property type="entry name" value="CYTOCHROME C PEROXIDASE-RELATED"/>
    <property type="match status" value="1"/>
</dbReference>
<dbReference type="InterPro" id="IPR051395">
    <property type="entry name" value="Cytochrome_c_Peroxidase/MauG"/>
</dbReference>
<dbReference type="EMBL" id="SZVP01000005">
    <property type="protein sequence ID" value="TMM45722.1"/>
    <property type="molecule type" value="Genomic_DNA"/>
</dbReference>
<evidence type="ECO:0000256" key="9">
    <source>
        <dbReference type="PIRSR" id="PIRSR000294-2"/>
    </source>
</evidence>
<evidence type="ECO:0000256" key="2">
    <source>
        <dbReference type="ARBA" id="ARBA00022617"/>
    </source>
</evidence>
<dbReference type="AlphaFoldDB" id="A0A8H2PKT6"/>
<keyword evidence="2 8" id="KW-0349">Heme</keyword>
<evidence type="ECO:0000256" key="1">
    <source>
        <dbReference type="ARBA" id="ARBA00004418"/>
    </source>
</evidence>
<sequence>MFNALKITAITFSLLLAPLFAHAEPLQDQAKAIFGTLPTMMPGAENDSPAMIALGKKLYMDKRLSVNDSQSCNSCHNVVDAGPGVDNTQFSPGAVAGKFGGRNAPTVWNAGFQLAQFWDGRAVDLKDQAKGPILNPAEMAMPSEQAVVDKISAITEYQQAFEQAFDANNAITYDNLAHAIAAFERTLISKDRFDQYMLGDKTALNEQEKNGLKAFINAGCTACHSGPTLGGTFYQKLGLVKPYTNQADQGRFDVTKNPGDKMFFKVPMLRDVARTAPYYHDGSVKTLTEAVQLMSSLQLGRDLDAQTTADIVAFLTSTNHDRSL</sequence>
<feature type="chain" id="PRO_5034809067" evidence="10">
    <location>
        <begin position="24"/>
        <end position="324"/>
    </location>
</feature>
<keyword evidence="13" id="KW-1185">Reference proteome</keyword>
<dbReference type="GO" id="GO:0009055">
    <property type="term" value="F:electron transfer activity"/>
    <property type="evidence" value="ECO:0007669"/>
    <property type="project" value="InterPro"/>
</dbReference>
<feature type="domain" description="Cytochrome c" evidence="11">
    <location>
        <begin position="50"/>
        <end position="162"/>
    </location>
</feature>
<feature type="binding site" description="covalent" evidence="8">
    <location>
        <position position="220"/>
    </location>
    <ligand>
        <name>heme c</name>
        <dbReference type="ChEBI" id="CHEBI:61717"/>
        <label>2</label>
    </ligand>
</feature>
<comment type="caution">
    <text evidence="12">The sequence shown here is derived from an EMBL/GenBank/DDBJ whole genome shotgun (WGS) entry which is preliminary data.</text>
</comment>
<dbReference type="GO" id="GO:0004130">
    <property type="term" value="F:cytochrome-c peroxidase activity"/>
    <property type="evidence" value="ECO:0007669"/>
    <property type="project" value="TreeGrafter"/>
</dbReference>
<evidence type="ECO:0000256" key="3">
    <source>
        <dbReference type="ARBA" id="ARBA00022723"/>
    </source>
</evidence>
<dbReference type="Pfam" id="PF03150">
    <property type="entry name" value="CCP_MauG"/>
    <property type="match status" value="1"/>
</dbReference>
<feature type="binding site" description="axial binding residue" evidence="9">
    <location>
        <position position="224"/>
    </location>
    <ligand>
        <name>heme c</name>
        <dbReference type="ChEBI" id="CHEBI:61717"/>
        <label>2</label>
    </ligand>
    <ligandPart>
        <name>Fe</name>
        <dbReference type="ChEBI" id="CHEBI:18248"/>
    </ligandPart>
</feature>
<evidence type="ECO:0000256" key="5">
    <source>
        <dbReference type="ARBA" id="ARBA00022764"/>
    </source>
</evidence>
<evidence type="ECO:0000259" key="11">
    <source>
        <dbReference type="PROSITE" id="PS51007"/>
    </source>
</evidence>
<evidence type="ECO:0000256" key="4">
    <source>
        <dbReference type="ARBA" id="ARBA00022729"/>
    </source>
</evidence>
<evidence type="ECO:0000313" key="12">
    <source>
        <dbReference type="EMBL" id="TMM45722.1"/>
    </source>
</evidence>
<dbReference type="InterPro" id="IPR026259">
    <property type="entry name" value="MauG/Cytc_peroxidase"/>
</dbReference>
<keyword evidence="7 9" id="KW-0408">Iron</keyword>
<comment type="cofactor">
    <cofactor evidence="8">
        <name>heme</name>
        <dbReference type="ChEBI" id="CHEBI:30413"/>
    </cofactor>
    <text evidence="8">Binds 2 heme groups.</text>
</comment>
<evidence type="ECO:0000256" key="6">
    <source>
        <dbReference type="ARBA" id="ARBA00023002"/>
    </source>
</evidence>
<dbReference type="OrthoDB" id="9805202at2"/>
<dbReference type="RefSeq" id="WP_138622131.1">
    <property type="nucleotide sequence ID" value="NZ_SZVP01000005.1"/>
</dbReference>
<dbReference type="GO" id="GO:0042597">
    <property type="term" value="C:periplasmic space"/>
    <property type="evidence" value="ECO:0007669"/>
    <property type="project" value="UniProtKB-SubCell"/>
</dbReference>
<reference evidence="12 13" key="1">
    <citation type="submission" date="2019-05" db="EMBL/GenBank/DDBJ databases">
        <title>Colwellia ponticola sp. nov., isolated from seawater.</title>
        <authorList>
            <person name="Yoon J.-H."/>
        </authorList>
    </citation>
    <scope>NUCLEOTIDE SEQUENCE [LARGE SCALE GENOMIC DNA]</scope>
    <source>
        <strain evidence="12 13">OISW-25</strain>
    </source>
</reference>
<dbReference type="PIRSF" id="PIRSF000294">
    <property type="entry name" value="Cytochrome-c_peroxidase"/>
    <property type="match status" value="1"/>
</dbReference>
<feature type="binding site" description="axial binding residue" evidence="9">
    <location>
        <position position="76"/>
    </location>
    <ligand>
        <name>heme c</name>
        <dbReference type="ChEBI" id="CHEBI:61717"/>
        <label>1</label>
    </ligand>
    <ligandPart>
        <name>Fe</name>
        <dbReference type="ChEBI" id="CHEBI:18248"/>
    </ligandPart>
</feature>
<dbReference type="InterPro" id="IPR036909">
    <property type="entry name" value="Cyt_c-like_dom_sf"/>
</dbReference>
<comment type="subcellular location">
    <subcellularLocation>
        <location evidence="1">Periplasm</location>
    </subcellularLocation>
</comment>
<dbReference type="InterPro" id="IPR004852">
    <property type="entry name" value="Di-haem_cyt_c_peroxidsae"/>
</dbReference>
<dbReference type="Proteomes" id="UP000307702">
    <property type="component" value="Unassembled WGS sequence"/>
</dbReference>
<dbReference type="InterPro" id="IPR009056">
    <property type="entry name" value="Cyt_c-like_dom"/>
</dbReference>
<feature type="binding site" description="covalent" evidence="8">
    <location>
        <position position="75"/>
    </location>
    <ligand>
        <name>heme c</name>
        <dbReference type="ChEBI" id="CHEBI:61717"/>
        <label>1</label>
    </ligand>
</feature>
<keyword evidence="4 10" id="KW-0732">Signal</keyword>
<comment type="PTM">
    <text evidence="8">Binds 2 heme groups per subunit.</text>
</comment>
<proteinExistence type="predicted"/>
<dbReference type="PANTHER" id="PTHR30600">
    <property type="entry name" value="CYTOCHROME C PEROXIDASE-RELATED"/>
    <property type="match status" value="1"/>
</dbReference>
<dbReference type="PROSITE" id="PS51007">
    <property type="entry name" value="CYTC"/>
    <property type="match status" value="2"/>
</dbReference>
<feature type="binding site" description="covalent" evidence="8">
    <location>
        <position position="223"/>
    </location>
    <ligand>
        <name>heme c</name>
        <dbReference type="ChEBI" id="CHEBI:61717"/>
        <label>2</label>
    </ligand>
</feature>
<feature type="binding site" description="axial binding residue" evidence="9">
    <location>
        <position position="294"/>
    </location>
    <ligand>
        <name>heme c</name>
        <dbReference type="ChEBI" id="CHEBI:61717"/>
        <label>2</label>
    </ligand>
    <ligandPart>
        <name>Fe</name>
        <dbReference type="ChEBI" id="CHEBI:18248"/>
    </ligandPart>
</feature>
<evidence type="ECO:0000256" key="7">
    <source>
        <dbReference type="ARBA" id="ARBA00023004"/>
    </source>
</evidence>
<feature type="signal peptide" evidence="10">
    <location>
        <begin position="1"/>
        <end position="23"/>
    </location>
</feature>
<evidence type="ECO:0000256" key="10">
    <source>
        <dbReference type="SAM" id="SignalP"/>
    </source>
</evidence>
<dbReference type="Gene3D" id="1.10.760.10">
    <property type="entry name" value="Cytochrome c-like domain"/>
    <property type="match status" value="2"/>
</dbReference>
<feature type="domain" description="Cytochrome c" evidence="11">
    <location>
        <begin position="206"/>
        <end position="319"/>
    </location>
</feature>
<name>A0A8H2PKT6_9GAMM</name>
<feature type="binding site" description="covalent" evidence="8">
    <location>
        <position position="72"/>
    </location>
    <ligand>
        <name>heme c</name>
        <dbReference type="ChEBI" id="CHEBI:61717"/>
        <label>1</label>
    </ligand>
</feature>
<evidence type="ECO:0000313" key="13">
    <source>
        <dbReference type="Proteomes" id="UP000307702"/>
    </source>
</evidence>
<keyword evidence="5" id="KW-0574">Periplasm</keyword>
<keyword evidence="6" id="KW-0560">Oxidoreductase</keyword>